<dbReference type="OrthoDB" id="5389345at2"/>
<dbReference type="GO" id="GO:0005886">
    <property type="term" value="C:plasma membrane"/>
    <property type="evidence" value="ECO:0007669"/>
    <property type="project" value="UniProtKB-SubCell"/>
</dbReference>
<evidence type="ECO:0000256" key="6">
    <source>
        <dbReference type="ARBA" id="ARBA00022679"/>
    </source>
</evidence>
<dbReference type="InterPro" id="IPR013767">
    <property type="entry name" value="PAS_fold"/>
</dbReference>
<evidence type="ECO:0000256" key="8">
    <source>
        <dbReference type="ARBA" id="ARBA00022741"/>
    </source>
</evidence>
<dbReference type="Pfam" id="PF00989">
    <property type="entry name" value="PAS"/>
    <property type="match status" value="1"/>
</dbReference>
<dbReference type="InterPro" id="IPR004358">
    <property type="entry name" value="Sig_transdc_His_kin-like_C"/>
</dbReference>
<dbReference type="InterPro" id="IPR003660">
    <property type="entry name" value="HAMP_dom"/>
</dbReference>
<protein>
    <recommendedName>
        <fullName evidence="3">histidine kinase</fullName>
        <ecNumber evidence="3">2.7.13.3</ecNumber>
    </recommendedName>
</protein>
<dbReference type="GO" id="GO:0000155">
    <property type="term" value="F:phosphorelay sensor kinase activity"/>
    <property type="evidence" value="ECO:0007669"/>
    <property type="project" value="InterPro"/>
</dbReference>
<evidence type="ECO:0000313" key="20">
    <source>
        <dbReference type="Proteomes" id="UP000231632"/>
    </source>
</evidence>
<dbReference type="SUPFAM" id="SSF103190">
    <property type="entry name" value="Sensory domain-like"/>
    <property type="match status" value="1"/>
</dbReference>
<feature type="domain" description="Response regulatory" evidence="15">
    <location>
        <begin position="866"/>
        <end position="982"/>
    </location>
</feature>
<evidence type="ECO:0000256" key="1">
    <source>
        <dbReference type="ARBA" id="ARBA00000085"/>
    </source>
</evidence>
<dbReference type="SMART" id="SM00086">
    <property type="entry name" value="PAC"/>
    <property type="match status" value="2"/>
</dbReference>
<comment type="subcellular location">
    <subcellularLocation>
        <location evidence="2">Cell membrane</location>
        <topology evidence="2">Multi-pass membrane protein</topology>
    </subcellularLocation>
</comment>
<dbReference type="PROSITE" id="PS50109">
    <property type="entry name" value="HIS_KIN"/>
    <property type="match status" value="1"/>
</dbReference>
<evidence type="ECO:0000256" key="4">
    <source>
        <dbReference type="ARBA" id="ARBA00022475"/>
    </source>
</evidence>
<evidence type="ECO:0000256" key="10">
    <source>
        <dbReference type="ARBA" id="ARBA00022840"/>
    </source>
</evidence>
<dbReference type="PROSITE" id="PS50113">
    <property type="entry name" value="PAC"/>
    <property type="match status" value="1"/>
</dbReference>
<dbReference type="Pfam" id="PF00072">
    <property type="entry name" value="Response_reg"/>
    <property type="match status" value="1"/>
</dbReference>
<dbReference type="InterPro" id="IPR036890">
    <property type="entry name" value="HATPase_C_sf"/>
</dbReference>
<evidence type="ECO:0000256" key="2">
    <source>
        <dbReference type="ARBA" id="ARBA00004651"/>
    </source>
</evidence>
<dbReference type="SUPFAM" id="SSF47384">
    <property type="entry name" value="Homodimeric domain of signal transducing histidine kinase"/>
    <property type="match status" value="1"/>
</dbReference>
<feature type="domain" description="PAS" evidence="16">
    <location>
        <begin position="481"/>
        <end position="527"/>
    </location>
</feature>
<dbReference type="EMBL" id="BDFD01000004">
    <property type="protein sequence ID" value="GAV19685.1"/>
    <property type="molecule type" value="Genomic_DNA"/>
</dbReference>
<organism evidence="19 20">
    <name type="scientific">Mariprofundus micogutta</name>
    <dbReference type="NCBI Taxonomy" id="1921010"/>
    <lineage>
        <taxon>Bacteria</taxon>
        <taxon>Pseudomonadati</taxon>
        <taxon>Pseudomonadota</taxon>
        <taxon>Candidatius Mariprofundia</taxon>
        <taxon>Mariprofundales</taxon>
        <taxon>Mariprofundaceae</taxon>
        <taxon>Mariprofundus</taxon>
    </lineage>
</organism>
<keyword evidence="11" id="KW-0472">Membrane</keyword>
<reference evidence="19 20" key="1">
    <citation type="journal article" date="2017" name="Arch. Microbiol.">
        <title>Mariprofundus micogutta sp. nov., a novel iron-oxidizing zetaproteobacterium isolated from a deep-sea hydrothermal field at the Bayonnaise knoll of the Izu-Ogasawara arc, and a description of Mariprofundales ord. nov. and Zetaproteobacteria classis nov.</title>
        <authorList>
            <person name="Makita H."/>
            <person name="Tanaka E."/>
            <person name="Mitsunobu S."/>
            <person name="Miyazaki M."/>
            <person name="Nunoura T."/>
            <person name="Uematsu K."/>
            <person name="Takaki Y."/>
            <person name="Nishi S."/>
            <person name="Shimamura S."/>
            <person name="Takai K."/>
        </authorList>
    </citation>
    <scope>NUCLEOTIDE SEQUENCE [LARGE SCALE GENOMIC DNA]</scope>
    <source>
        <strain evidence="19 20">ET2</strain>
    </source>
</reference>
<dbReference type="Pfam" id="PF13426">
    <property type="entry name" value="PAS_9"/>
    <property type="match status" value="1"/>
</dbReference>
<feature type="domain" description="PAC" evidence="17">
    <location>
        <begin position="552"/>
        <end position="606"/>
    </location>
</feature>
<evidence type="ECO:0000259" key="14">
    <source>
        <dbReference type="PROSITE" id="PS50109"/>
    </source>
</evidence>
<evidence type="ECO:0000259" key="16">
    <source>
        <dbReference type="PROSITE" id="PS50112"/>
    </source>
</evidence>
<dbReference type="SMART" id="SM00091">
    <property type="entry name" value="PAS"/>
    <property type="match status" value="2"/>
</dbReference>
<keyword evidence="7" id="KW-0812">Transmembrane</keyword>
<keyword evidence="6" id="KW-0808">Transferase</keyword>
<comment type="caution">
    <text evidence="19">The sequence shown here is derived from an EMBL/GenBank/DDBJ whole genome shotgun (WGS) entry which is preliminary data.</text>
</comment>
<dbReference type="SUPFAM" id="SSF52172">
    <property type="entry name" value="CheY-like"/>
    <property type="match status" value="1"/>
</dbReference>
<evidence type="ECO:0000259" key="18">
    <source>
        <dbReference type="PROSITE" id="PS50885"/>
    </source>
</evidence>
<dbReference type="RefSeq" id="WP_072659002.1">
    <property type="nucleotide sequence ID" value="NZ_BDFD01000004.1"/>
</dbReference>
<evidence type="ECO:0000259" key="17">
    <source>
        <dbReference type="PROSITE" id="PS50113"/>
    </source>
</evidence>
<dbReference type="PANTHER" id="PTHR43065:SF42">
    <property type="entry name" value="TWO-COMPONENT SENSOR PPRA"/>
    <property type="match status" value="1"/>
</dbReference>
<sequence>MSLRAKLLLFLFPSLLLLFIGLYYAVSVAVDHEERLSVATFAEKHLQVINDLQQERFEHLATKSEHVASLPIFKAALAERSVGHIKTVTDNLLKLPDSPLMIISDAQGQTLMQSTQLTGQNDKVKAFPSIVCALKGKECRNVSRIGDKVYNMVSKPVSSGPNIWGVLTTGFIYSDLFLESLKEATEYCDITVTDNNGSINASTLPPEHFAAIEAQIRSHDLAGMQILQKDLTPHILDLKGEKFLSLSRVVVNERGQPIAHLIVHQSLQGLEAILANVQQRFILMGSVILLFLLLGDLLIARGLVKPIEQLEKAAGEIGVDDRRLNMEMPASKEARLLAQAINGMLLELYRKTGELRNSETQYRNMINSAHDAIISADADMNILVWNKQAESLFGYGESEILGQHVNTIIPSQHHALHHHMNNTQPDGAMMQSMTRRMLGTHKNGNEIPIEINLSKSTDNDNNPVFTTIIRDLSNQVEAESQQRMLTNAIEQSSDMIVITDIDATILYVNPAFERTTGYKLNEVIGKSTKLLKSGEQSPAFYAEMWETIQAGKVWNGRVINRRKNGQLYPEEMVISPVRDESGVTRQYVAIKRDVGEQEKLKIQIEHTQRLESLGVLAGGIAHDFNNILTAIMGNAAMAESKMDVQSPAIDHVESIVHASHRAADLCKQMLAYSGKGQFIVKPIDLSELVEQMSKLLEVSISKNILLNYNLNENLPAINADVSQMQQIIMNLITNASEAIGKEKKGTISITTKTFQADETYLNDTLLGAKIEPGDYVYLEVSDNGCGMNEATLKKIFDPFFTTKFSGRGLGMSAVLGIVRGHKGSMKLSSEPGIGTSFKILFPCVDIAAETLNNLETPSDEWQASGTILVVDDEETILEVATAMLSDMGFSTLTAIDGIEGVEMYKRHADEITGVLLDMTMPRMNGEEAFSEILKCDPNAKVILSSGYNEQEATNRFAGKGLVGFIQKPYTPDMLASKLREALNL</sequence>
<gene>
    <name evidence="19" type="ORF">MMIC_P0636</name>
</gene>
<dbReference type="GO" id="GO:0005524">
    <property type="term" value="F:ATP binding"/>
    <property type="evidence" value="ECO:0007669"/>
    <property type="project" value="UniProtKB-KW"/>
</dbReference>
<dbReference type="PROSITE" id="PS50110">
    <property type="entry name" value="RESPONSE_REGULATORY"/>
    <property type="match status" value="1"/>
</dbReference>
<dbReference type="InterPro" id="IPR036097">
    <property type="entry name" value="HisK_dim/P_sf"/>
</dbReference>
<dbReference type="Gene3D" id="1.10.287.130">
    <property type="match status" value="1"/>
</dbReference>
<dbReference type="EC" id="2.7.13.3" evidence="3"/>
<keyword evidence="20" id="KW-1185">Reference proteome</keyword>
<dbReference type="Gene3D" id="3.30.450.20">
    <property type="entry name" value="PAS domain"/>
    <property type="match status" value="2"/>
</dbReference>
<keyword evidence="4" id="KW-1003">Cell membrane</keyword>
<evidence type="ECO:0000256" key="11">
    <source>
        <dbReference type="ARBA" id="ARBA00022989"/>
    </source>
</evidence>
<evidence type="ECO:0000256" key="13">
    <source>
        <dbReference type="PROSITE-ProRule" id="PRU00169"/>
    </source>
</evidence>
<dbReference type="NCBIfam" id="TIGR00229">
    <property type="entry name" value="sensory_box"/>
    <property type="match status" value="2"/>
</dbReference>
<evidence type="ECO:0000256" key="12">
    <source>
        <dbReference type="ARBA" id="ARBA00023012"/>
    </source>
</evidence>
<dbReference type="CDD" id="cd00130">
    <property type="entry name" value="PAS"/>
    <property type="match status" value="2"/>
</dbReference>
<evidence type="ECO:0000256" key="7">
    <source>
        <dbReference type="ARBA" id="ARBA00022692"/>
    </source>
</evidence>
<dbReference type="InterPro" id="IPR001610">
    <property type="entry name" value="PAC"/>
</dbReference>
<keyword evidence="5 13" id="KW-0597">Phosphoprotein</keyword>
<feature type="domain" description="HAMP" evidence="18">
    <location>
        <begin position="301"/>
        <end position="353"/>
    </location>
</feature>
<dbReference type="PANTHER" id="PTHR43065">
    <property type="entry name" value="SENSOR HISTIDINE KINASE"/>
    <property type="match status" value="1"/>
</dbReference>
<dbReference type="InterPro" id="IPR001789">
    <property type="entry name" value="Sig_transdc_resp-reg_receiver"/>
</dbReference>
<dbReference type="SUPFAM" id="SSF55785">
    <property type="entry name" value="PYP-like sensor domain (PAS domain)"/>
    <property type="match status" value="2"/>
</dbReference>
<dbReference type="PROSITE" id="PS50885">
    <property type="entry name" value="HAMP"/>
    <property type="match status" value="1"/>
</dbReference>
<dbReference type="Pfam" id="PF02518">
    <property type="entry name" value="HATPase_c"/>
    <property type="match status" value="1"/>
</dbReference>
<dbReference type="Gene3D" id="3.30.565.10">
    <property type="entry name" value="Histidine kinase-like ATPase, C-terminal domain"/>
    <property type="match status" value="1"/>
</dbReference>
<dbReference type="InterPro" id="IPR029151">
    <property type="entry name" value="Sensor-like_sf"/>
</dbReference>
<comment type="catalytic activity">
    <reaction evidence="1">
        <text>ATP + protein L-histidine = ADP + protein N-phospho-L-histidine.</text>
        <dbReference type="EC" id="2.7.13.3"/>
    </reaction>
</comment>
<dbReference type="Proteomes" id="UP000231632">
    <property type="component" value="Unassembled WGS sequence"/>
</dbReference>
<dbReference type="InterPro" id="IPR003661">
    <property type="entry name" value="HisK_dim/P_dom"/>
</dbReference>
<dbReference type="GO" id="GO:0006355">
    <property type="term" value="P:regulation of DNA-templated transcription"/>
    <property type="evidence" value="ECO:0007669"/>
    <property type="project" value="InterPro"/>
</dbReference>
<dbReference type="PROSITE" id="PS50112">
    <property type="entry name" value="PAS"/>
    <property type="match status" value="2"/>
</dbReference>
<dbReference type="AlphaFoldDB" id="A0A1L8CLB7"/>
<dbReference type="SMART" id="SM00388">
    <property type="entry name" value="HisKA"/>
    <property type="match status" value="1"/>
</dbReference>
<evidence type="ECO:0000256" key="3">
    <source>
        <dbReference type="ARBA" id="ARBA00012438"/>
    </source>
</evidence>
<keyword evidence="8" id="KW-0547">Nucleotide-binding</keyword>
<name>A0A1L8CLB7_9PROT</name>
<dbReference type="SMART" id="SM00448">
    <property type="entry name" value="REC"/>
    <property type="match status" value="1"/>
</dbReference>
<evidence type="ECO:0000313" key="19">
    <source>
        <dbReference type="EMBL" id="GAV19685.1"/>
    </source>
</evidence>
<dbReference type="CDD" id="cd00082">
    <property type="entry name" value="HisKA"/>
    <property type="match status" value="1"/>
</dbReference>
<dbReference type="Gene3D" id="6.10.340.10">
    <property type="match status" value="1"/>
</dbReference>
<feature type="domain" description="Histidine kinase" evidence="14">
    <location>
        <begin position="619"/>
        <end position="845"/>
    </location>
</feature>
<dbReference type="InterPro" id="IPR000700">
    <property type="entry name" value="PAS-assoc_C"/>
</dbReference>
<proteinExistence type="predicted"/>
<feature type="modified residue" description="4-aspartylphosphate" evidence="13">
    <location>
        <position position="917"/>
    </location>
</feature>
<dbReference type="InterPro" id="IPR003594">
    <property type="entry name" value="HATPase_dom"/>
</dbReference>
<dbReference type="InterPro" id="IPR011006">
    <property type="entry name" value="CheY-like_superfamily"/>
</dbReference>
<dbReference type="SMART" id="SM00387">
    <property type="entry name" value="HATPase_c"/>
    <property type="match status" value="1"/>
</dbReference>
<keyword evidence="9" id="KW-0418">Kinase</keyword>
<evidence type="ECO:0000256" key="5">
    <source>
        <dbReference type="ARBA" id="ARBA00022553"/>
    </source>
</evidence>
<keyword evidence="12" id="KW-0902">Two-component regulatory system</keyword>
<feature type="domain" description="PAS" evidence="16">
    <location>
        <begin position="358"/>
        <end position="427"/>
    </location>
</feature>
<dbReference type="InterPro" id="IPR035965">
    <property type="entry name" value="PAS-like_dom_sf"/>
</dbReference>
<evidence type="ECO:0000256" key="9">
    <source>
        <dbReference type="ARBA" id="ARBA00022777"/>
    </source>
</evidence>
<dbReference type="PRINTS" id="PR00344">
    <property type="entry name" value="BCTRLSENSOR"/>
</dbReference>
<dbReference type="SUPFAM" id="SSF55874">
    <property type="entry name" value="ATPase domain of HSP90 chaperone/DNA topoisomerase II/histidine kinase"/>
    <property type="match status" value="1"/>
</dbReference>
<keyword evidence="10" id="KW-0067">ATP-binding</keyword>
<dbReference type="InterPro" id="IPR000014">
    <property type="entry name" value="PAS"/>
</dbReference>
<dbReference type="Gene3D" id="3.40.50.2300">
    <property type="match status" value="1"/>
</dbReference>
<dbReference type="STRING" id="1921010.MMIC_P0636"/>
<evidence type="ECO:0000259" key="15">
    <source>
        <dbReference type="PROSITE" id="PS50110"/>
    </source>
</evidence>
<dbReference type="InterPro" id="IPR005467">
    <property type="entry name" value="His_kinase_dom"/>
</dbReference>
<accession>A0A1L8CLB7</accession>
<keyword evidence="11" id="KW-1133">Transmembrane helix</keyword>